<evidence type="ECO:0000313" key="1">
    <source>
        <dbReference type="EMBL" id="KKK84816.1"/>
    </source>
</evidence>
<name>A0A0F9BK79_9ZZZZ</name>
<comment type="caution">
    <text evidence="1">The sequence shown here is derived from an EMBL/GenBank/DDBJ whole genome shotgun (WGS) entry which is preliminary data.</text>
</comment>
<accession>A0A0F9BK79</accession>
<gene>
    <name evidence="1" type="ORF">LCGC14_2779520</name>
</gene>
<reference evidence="1" key="1">
    <citation type="journal article" date="2015" name="Nature">
        <title>Complex archaea that bridge the gap between prokaryotes and eukaryotes.</title>
        <authorList>
            <person name="Spang A."/>
            <person name="Saw J.H."/>
            <person name="Jorgensen S.L."/>
            <person name="Zaremba-Niedzwiedzka K."/>
            <person name="Martijn J."/>
            <person name="Lind A.E."/>
            <person name="van Eijk R."/>
            <person name="Schleper C."/>
            <person name="Guy L."/>
            <person name="Ettema T.J."/>
        </authorList>
    </citation>
    <scope>NUCLEOTIDE SEQUENCE</scope>
</reference>
<dbReference type="EMBL" id="LAZR01051596">
    <property type="protein sequence ID" value="KKK84816.1"/>
    <property type="molecule type" value="Genomic_DNA"/>
</dbReference>
<dbReference type="AlphaFoldDB" id="A0A0F9BK79"/>
<organism evidence="1">
    <name type="scientific">marine sediment metagenome</name>
    <dbReference type="NCBI Taxonomy" id="412755"/>
    <lineage>
        <taxon>unclassified sequences</taxon>
        <taxon>metagenomes</taxon>
        <taxon>ecological metagenomes</taxon>
    </lineage>
</organism>
<sequence>GIIQYRILEIEFMKIKDKKIFDIIDELGSRYNIFTHNQFINYYLLDSTIPKNDWMDIDDMINSNNTYEEEGYDLDRLYTQILAFTSFLTIIKEEIWPRIQNEAHRRMDKMTSDSRLLYKMTLDNTPSNIKTFNSLIIDLFINVKRVDKTKNGEEHALFKKLNFIKIIQERLNS</sequence>
<feature type="non-terminal residue" evidence="1">
    <location>
        <position position="1"/>
    </location>
</feature>
<protein>
    <submittedName>
        <fullName evidence="1">Uncharacterized protein</fullName>
    </submittedName>
</protein>
<proteinExistence type="predicted"/>